<dbReference type="AlphaFoldDB" id="H2Y7S6"/>
<keyword evidence="1" id="KW-0812">Transmembrane</keyword>
<dbReference type="Gene3D" id="1.20.58.390">
    <property type="entry name" value="Neurotransmitter-gated ion-channel transmembrane domain"/>
    <property type="match status" value="1"/>
</dbReference>
<organism evidence="2 3">
    <name type="scientific">Ciona savignyi</name>
    <name type="common">Pacific transparent sea squirt</name>
    <dbReference type="NCBI Taxonomy" id="51511"/>
    <lineage>
        <taxon>Eukaryota</taxon>
        <taxon>Metazoa</taxon>
        <taxon>Chordata</taxon>
        <taxon>Tunicata</taxon>
        <taxon>Ascidiacea</taxon>
        <taxon>Phlebobranchia</taxon>
        <taxon>Cionidae</taxon>
        <taxon>Ciona</taxon>
    </lineage>
</organism>
<keyword evidence="1" id="KW-1133">Transmembrane helix</keyword>
<dbReference type="InParanoid" id="H2Y7S6"/>
<evidence type="ECO:0000313" key="3">
    <source>
        <dbReference type="Proteomes" id="UP000007875"/>
    </source>
</evidence>
<dbReference type="HOGENOM" id="CLU_1643106_0_0_1"/>
<dbReference type="SUPFAM" id="SSF90112">
    <property type="entry name" value="Neurotransmitter-gated ion-channel transmembrane pore"/>
    <property type="match status" value="1"/>
</dbReference>
<feature type="transmembrane region" description="Helical" evidence="1">
    <location>
        <begin position="138"/>
        <end position="155"/>
    </location>
</feature>
<evidence type="ECO:0000256" key="1">
    <source>
        <dbReference type="SAM" id="Phobius"/>
    </source>
</evidence>
<reference evidence="2" key="3">
    <citation type="submission" date="2025-09" db="UniProtKB">
        <authorList>
            <consortium name="Ensembl"/>
        </authorList>
    </citation>
    <scope>IDENTIFICATION</scope>
</reference>
<accession>H2Y7S6</accession>
<dbReference type="InterPro" id="IPR036719">
    <property type="entry name" value="Neuro-gated_channel_TM_sf"/>
</dbReference>
<dbReference type="GO" id="GO:0016020">
    <property type="term" value="C:membrane"/>
    <property type="evidence" value="ECO:0007669"/>
    <property type="project" value="InterPro"/>
</dbReference>
<proteinExistence type="predicted"/>
<keyword evidence="1" id="KW-0472">Membrane</keyword>
<name>H2Y7S6_CIOSA</name>
<sequence length="161" mass="18589">MEYAGVHFTVRRYASKATKLSDGKIPECEKRHKNRNQMTIEVEKDSAFGNSTSDQRENEKMWNSASITRGSFHQRTVPCPEAEGAKTRGFGEQNSSFLSRKRNCGIKRVSNGGCVVTKIQTLRHRAIRLERIDEYSRIIFPLSFAAFNVVYWWVYLTMDDQ</sequence>
<dbReference type="Ensembl" id="ENSCSAVT00000001390.1">
    <property type="protein sequence ID" value="ENSCSAVP00000001374.1"/>
    <property type="gene ID" value="ENSCSAVG00000000765.1"/>
</dbReference>
<dbReference type="Proteomes" id="UP000007875">
    <property type="component" value="Unassembled WGS sequence"/>
</dbReference>
<dbReference type="InterPro" id="IPR038050">
    <property type="entry name" value="Neuro_actylchol_rec"/>
</dbReference>
<dbReference type="STRING" id="51511.ENSCSAVP00000001374"/>
<reference evidence="3" key="1">
    <citation type="submission" date="2003-08" db="EMBL/GenBank/DDBJ databases">
        <authorList>
            <person name="Birren B."/>
            <person name="Nusbaum C."/>
            <person name="Abebe A."/>
            <person name="Abouelleil A."/>
            <person name="Adekoya E."/>
            <person name="Ait-zahra M."/>
            <person name="Allen N."/>
            <person name="Allen T."/>
            <person name="An P."/>
            <person name="Anderson M."/>
            <person name="Anderson S."/>
            <person name="Arachchi H."/>
            <person name="Armbruster J."/>
            <person name="Bachantsang P."/>
            <person name="Baldwin J."/>
            <person name="Barry A."/>
            <person name="Bayul T."/>
            <person name="Blitshsteyn B."/>
            <person name="Bloom T."/>
            <person name="Blye J."/>
            <person name="Boguslavskiy L."/>
            <person name="Borowsky M."/>
            <person name="Boukhgalter B."/>
            <person name="Brunache A."/>
            <person name="Butler J."/>
            <person name="Calixte N."/>
            <person name="Calvo S."/>
            <person name="Camarata J."/>
            <person name="Campo K."/>
            <person name="Chang J."/>
            <person name="Cheshatsang Y."/>
            <person name="Citroen M."/>
            <person name="Collymore A."/>
            <person name="Considine T."/>
            <person name="Cook A."/>
            <person name="Cooke P."/>
            <person name="Corum B."/>
            <person name="Cuomo C."/>
            <person name="David R."/>
            <person name="Dawoe T."/>
            <person name="Degray S."/>
            <person name="Dodge S."/>
            <person name="Dooley K."/>
            <person name="Dorje P."/>
            <person name="Dorjee K."/>
            <person name="Dorris L."/>
            <person name="Duffey N."/>
            <person name="Dupes A."/>
            <person name="Elkins T."/>
            <person name="Engels R."/>
            <person name="Erickson J."/>
            <person name="Farina A."/>
            <person name="Faro S."/>
            <person name="Ferreira P."/>
            <person name="Fischer H."/>
            <person name="Fitzgerald M."/>
            <person name="Foley K."/>
            <person name="Gage D."/>
            <person name="Galagan J."/>
            <person name="Gearin G."/>
            <person name="Gnerre S."/>
            <person name="Gnirke A."/>
            <person name="Goyette A."/>
            <person name="Graham J."/>
            <person name="Grandbois E."/>
            <person name="Gyaltsen K."/>
            <person name="Hafez N."/>
            <person name="Hagopian D."/>
            <person name="Hagos B."/>
            <person name="Hall J."/>
            <person name="Hatcher B."/>
            <person name="Heller A."/>
            <person name="Higgins H."/>
            <person name="Honan T."/>
            <person name="Horn A."/>
            <person name="Houde N."/>
            <person name="Hughes L."/>
            <person name="Hulme W."/>
            <person name="Husby E."/>
            <person name="Iliev I."/>
            <person name="Jaffe D."/>
            <person name="Jones C."/>
            <person name="Kamal M."/>
            <person name="Kamat A."/>
            <person name="Kamvysselis M."/>
            <person name="Karlsson E."/>
            <person name="Kells C."/>
            <person name="Kieu A."/>
            <person name="Kisner P."/>
            <person name="Kodira C."/>
            <person name="Kulbokas E."/>
            <person name="Labutti K."/>
            <person name="Lama D."/>
            <person name="Landers T."/>
            <person name="Leger J."/>
            <person name="Levine S."/>
            <person name="Lewis D."/>
            <person name="Lewis T."/>
            <person name="Lindblad-toh K."/>
            <person name="Liu X."/>
            <person name="Lokyitsang T."/>
            <person name="Lokyitsang Y."/>
            <person name="Lucien O."/>
            <person name="Lui A."/>
            <person name="Ma L.J."/>
            <person name="Mabbitt R."/>
            <person name="Macdonald J."/>
            <person name="Maclean C."/>
            <person name="Major J."/>
            <person name="Manning J."/>
            <person name="Marabella R."/>
            <person name="Maru K."/>
            <person name="Matthews C."/>
            <person name="Mauceli E."/>
            <person name="Mccarthy M."/>
            <person name="Mcdonough S."/>
            <person name="Mcghee T."/>
            <person name="Meldrim J."/>
            <person name="Meneus L."/>
            <person name="Mesirov J."/>
            <person name="Mihalev A."/>
            <person name="Mihova T."/>
            <person name="Mikkelsen T."/>
            <person name="Mlenga V."/>
            <person name="Moru K."/>
            <person name="Mozes J."/>
            <person name="Mulrain L."/>
            <person name="Munson G."/>
            <person name="Naylor J."/>
            <person name="Newes C."/>
            <person name="Nguyen C."/>
            <person name="Nguyen N."/>
            <person name="Nguyen T."/>
            <person name="Nicol R."/>
            <person name="Nielsen C."/>
            <person name="Nizzari M."/>
            <person name="Norbu C."/>
            <person name="Norbu N."/>
            <person name="O'donnell P."/>
            <person name="Okoawo O."/>
            <person name="O'leary S."/>
            <person name="Omotosho B."/>
            <person name="O'neill K."/>
            <person name="Osman S."/>
            <person name="Parker S."/>
            <person name="Perrin D."/>
            <person name="Phunkhang P."/>
            <person name="Piqani B."/>
            <person name="Purcell S."/>
            <person name="Rachupka T."/>
            <person name="Ramasamy U."/>
            <person name="Rameau R."/>
            <person name="Ray V."/>
            <person name="Raymond C."/>
            <person name="Retta R."/>
            <person name="Richardson S."/>
            <person name="Rise C."/>
            <person name="Rodriguez J."/>
            <person name="Rogers J."/>
            <person name="Rogov P."/>
            <person name="Rutman M."/>
            <person name="Schupbach R."/>
            <person name="Seaman C."/>
            <person name="Settipalli S."/>
            <person name="Sharpe T."/>
            <person name="Sheridan J."/>
            <person name="Sherpa N."/>
            <person name="Shi J."/>
            <person name="Smirnov S."/>
            <person name="Smith C."/>
            <person name="Sougnez C."/>
            <person name="Spencer B."/>
            <person name="Stalker J."/>
            <person name="Stange-thomann N."/>
            <person name="Stavropoulos S."/>
            <person name="Stetson K."/>
            <person name="Stone C."/>
            <person name="Stone S."/>
            <person name="Stubbs M."/>
            <person name="Talamas J."/>
            <person name="Tchuinga P."/>
            <person name="Tenzing P."/>
            <person name="Tesfaye S."/>
            <person name="Theodore J."/>
            <person name="Thoulutsang Y."/>
            <person name="Topham K."/>
            <person name="Towey S."/>
            <person name="Tsamla T."/>
            <person name="Tsomo N."/>
            <person name="Vallee D."/>
            <person name="Vassiliev H."/>
            <person name="Venkataraman V."/>
            <person name="Vinson J."/>
            <person name="Vo A."/>
            <person name="Wade C."/>
            <person name="Wang S."/>
            <person name="Wangchuk T."/>
            <person name="Wangdi T."/>
            <person name="Whittaker C."/>
            <person name="Wilkinson J."/>
            <person name="Wu Y."/>
            <person name="Wyman D."/>
            <person name="Yadav S."/>
            <person name="Yang S."/>
            <person name="Yang X."/>
            <person name="Yeager S."/>
            <person name="Yee E."/>
            <person name="Young G."/>
            <person name="Zainoun J."/>
            <person name="Zembeck L."/>
            <person name="Zimmer A."/>
            <person name="Zody M."/>
            <person name="Lander E."/>
        </authorList>
    </citation>
    <scope>NUCLEOTIDE SEQUENCE [LARGE SCALE GENOMIC DNA]</scope>
</reference>
<keyword evidence="3" id="KW-1185">Reference proteome</keyword>
<protein>
    <recommendedName>
        <fullName evidence="4">Neurotransmitter-gated ion-channel transmembrane domain-containing protein</fullName>
    </recommendedName>
</protein>
<evidence type="ECO:0000313" key="2">
    <source>
        <dbReference type="Ensembl" id="ENSCSAVP00000001374.1"/>
    </source>
</evidence>
<dbReference type="GO" id="GO:0006811">
    <property type="term" value="P:monoatomic ion transport"/>
    <property type="evidence" value="ECO:0007669"/>
    <property type="project" value="InterPro"/>
</dbReference>
<reference evidence="2" key="2">
    <citation type="submission" date="2025-08" db="UniProtKB">
        <authorList>
            <consortium name="Ensembl"/>
        </authorList>
    </citation>
    <scope>IDENTIFICATION</scope>
</reference>
<evidence type="ECO:0008006" key="4">
    <source>
        <dbReference type="Google" id="ProtNLM"/>
    </source>
</evidence>